<evidence type="ECO:0000256" key="8">
    <source>
        <dbReference type="SAM" id="Phobius"/>
    </source>
</evidence>
<comment type="similarity">
    <text evidence="2">Belongs to the autoinducer-2 exporter (AI-2E) (TC 2.A.86) family.</text>
</comment>
<accession>A0A174AJK5</accession>
<proteinExistence type="inferred from homology"/>
<comment type="subcellular location">
    <subcellularLocation>
        <location evidence="1">Cell membrane</location>
        <topology evidence="1">Multi-pass membrane protein</topology>
    </subcellularLocation>
</comment>
<feature type="transmembrane region" description="Helical" evidence="8">
    <location>
        <begin position="327"/>
        <end position="345"/>
    </location>
</feature>
<protein>
    <submittedName>
        <fullName evidence="9">AI-2E family transporter</fullName>
    </submittedName>
</protein>
<keyword evidence="3" id="KW-0813">Transport</keyword>
<evidence type="ECO:0000256" key="6">
    <source>
        <dbReference type="ARBA" id="ARBA00022989"/>
    </source>
</evidence>
<dbReference type="InterPro" id="IPR002549">
    <property type="entry name" value="AI-2E-like"/>
</dbReference>
<organism evidence="9 10">
    <name type="scientific">Roseburia hominis</name>
    <dbReference type="NCBI Taxonomy" id="301301"/>
    <lineage>
        <taxon>Bacteria</taxon>
        <taxon>Bacillati</taxon>
        <taxon>Bacillota</taxon>
        <taxon>Clostridia</taxon>
        <taxon>Lachnospirales</taxon>
        <taxon>Lachnospiraceae</taxon>
        <taxon>Roseburia</taxon>
    </lineage>
</organism>
<dbReference type="GO" id="GO:0055085">
    <property type="term" value="P:transmembrane transport"/>
    <property type="evidence" value="ECO:0007669"/>
    <property type="project" value="TreeGrafter"/>
</dbReference>
<dbReference type="PANTHER" id="PTHR21716:SF53">
    <property type="entry name" value="PERMEASE PERM-RELATED"/>
    <property type="match status" value="1"/>
</dbReference>
<reference evidence="9 10" key="1">
    <citation type="submission" date="2018-08" db="EMBL/GenBank/DDBJ databases">
        <title>A genome reference for cultivated species of the human gut microbiota.</title>
        <authorList>
            <person name="Zou Y."/>
            <person name="Xue W."/>
            <person name="Luo G."/>
        </authorList>
    </citation>
    <scope>NUCLEOTIDE SEQUENCE [LARGE SCALE GENOMIC DNA]</scope>
    <source>
        <strain evidence="9 10">AF22-12AC</strain>
    </source>
</reference>
<keyword evidence="4" id="KW-1003">Cell membrane</keyword>
<name>A0A174AJK5_9FIRM</name>
<evidence type="ECO:0000256" key="7">
    <source>
        <dbReference type="ARBA" id="ARBA00023136"/>
    </source>
</evidence>
<feature type="transmembrane region" description="Helical" evidence="8">
    <location>
        <begin position="290"/>
        <end position="320"/>
    </location>
</feature>
<dbReference type="RefSeq" id="WP_055230517.1">
    <property type="nucleotide sequence ID" value="NZ_CAKMUY010000006.1"/>
</dbReference>
<evidence type="ECO:0000256" key="2">
    <source>
        <dbReference type="ARBA" id="ARBA00009773"/>
    </source>
</evidence>
<dbReference type="Pfam" id="PF01594">
    <property type="entry name" value="AI-2E_transport"/>
    <property type="match status" value="1"/>
</dbReference>
<gene>
    <name evidence="9" type="ORF">DWX93_12585</name>
</gene>
<evidence type="ECO:0000256" key="3">
    <source>
        <dbReference type="ARBA" id="ARBA00022448"/>
    </source>
</evidence>
<sequence length="443" mass="49321">MDSERRQTDNTSGDRNGGWNLKQYVVIALVVFITFCCCILFFFMIYRYNGFADFWKKLTTILQPIIMGLVLAYLLNPVMKFLERHLMKLLEPRMKSKTKAKKMSRGVAIAGAWVFLGGIVVLLIAAIVPSIIQSIQGIATGLPSEVKNIMDWSDEFFKGDSEIVGVINDVLQKASDAVQKFLENDLLAQVQVYLTSIASGVIYTLKFLLNLVVGIIVSIYVLASQETFAGQAKKIIYAMFKPVRANVIVETVRKSNEIFGGFISGKLLDSAIIGILAYVVLTIMRMPDTILLAVIIGVTNIIPFFGPFIGAIPSFLIVVLQNPLQGVYFLIFIFILQQIDGNIIGPKILGDSTGLSSFWVVFAILVFGGLWGFPGMLLGVPLMAVIYYVAQKLVSYFLRKRGLVDDTGSYIHLMRIDKRTNELVYEEKTEKGTGEKIEESPEK</sequence>
<dbReference type="AlphaFoldDB" id="A0A174AJK5"/>
<evidence type="ECO:0000256" key="5">
    <source>
        <dbReference type="ARBA" id="ARBA00022692"/>
    </source>
</evidence>
<dbReference type="EMBL" id="QRVL01000012">
    <property type="protein sequence ID" value="RGS38360.1"/>
    <property type="molecule type" value="Genomic_DNA"/>
</dbReference>
<dbReference type="PANTHER" id="PTHR21716">
    <property type="entry name" value="TRANSMEMBRANE PROTEIN"/>
    <property type="match status" value="1"/>
</dbReference>
<feature type="transmembrane region" description="Helical" evidence="8">
    <location>
        <begin position="357"/>
        <end position="390"/>
    </location>
</feature>
<feature type="transmembrane region" description="Helical" evidence="8">
    <location>
        <begin position="201"/>
        <end position="223"/>
    </location>
</feature>
<feature type="transmembrane region" description="Helical" evidence="8">
    <location>
        <begin position="103"/>
        <end position="132"/>
    </location>
</feature>
<evidence type="ECO:0000256" key="4">
    <source>
        <dbReference type="ARBA" id="ARBA00022475"/>
    </source>
</evidence>
<feature type="transmembrane region" description="Helical" evidence="8">
    <location>
        <begin position="267"/>
        <end position="284"/>
    </location>
</feature>
<evidence type="ECO:0000313" key="9">
    <source>
        <dbReference type="EMBL" id="RGS38360.1"/>
    </source>
</evidence>
<keyword evidence="5 8" id="KW-0812">Transmembrane</keyword>
<dbReference type="Proteomes" id="UP000266172">
    <property type="component" value="Unassembled WGS sequence"/>
</dbReference>
<evidence type="ECO:0000313" key="10">
    <source>
        <dbReference type="Proteomes" id="UP000266172"/>
    </source>
</evidence>
<keyword evidence="6 8" id="KW-1133">Transmembrane helix</keyword>
<feature type="transmembrane region" description="Helical" evidence="8">
    <location>
        <begin position="61"/>
        <end position="82"/>
    </location>
</feature>
<evidence type="ECO:0000256" key="1">
    <source>
        <dbReference type="ARBA" id="ARBA00004651"/>
    </source>
</evidence>
<feature type="transmembrane region" description="Helical" evidence="8">
    <location>
        <begin position="24"/>
        <end position="46"/>
    </location>
</feature>
<dbReference type="GO" id="GO:0005886">
    <property type="term" value="C:plasma membrane"/>
    <property type="evidence" value="ECO:0007669"/>
    <property type="project" value="UniProtKB-SubCell"/>
</dbReference>
<comment type="caution">
    <text evidence="9">The sequence shown here is derived from an EMBL/GenBank/DDBJ whole genome shotgun (WGS) entry which is preliminary data.</text>
</comment>
<keyword evidence="7 8" id="KW-0472">Membrane</keyword>